<gene>
    <name evidence="7" type="ORF">FHS92_002848</name>
</gene>
<dbReference type="Pfam" id="PF04542">
    <property type="entry name" value="Sigma70_r2"/>
    <property type="match status" value="1"/>
</dbReference>
<dbReference type="InterPro" id="IPR014284">
    <property type="entry name" value="RNA_pol_sigma-70_dom"/>
</dbReference>
<dbReference type="CDD" id="cd06171">
    <property type="entry name" value="Sigma70_r4"/>
    <property type="match status" value="1"/>
</dbReference>
<dbReference type="SUPFAM" id="SSF88946">
    <property type="entry name" value="Sigma2 domain of RNA polymerase sigma factors"/>
    <property type="match status" value="1"/>
</dbReference>
<feature type="domain" description="RNA polymerase sigma factor 70 region 4 type 2" evidence="6">
    <location>
        <begin position="122"/>
        <end position="173"/>
    </location>
</feature>
<dbReference type="Gene3D" id="1.10.1740.10">
    <property type="match status" value="1"/>
</dbReference>
<dbReference type="InterPro" id="IPR007627">
    <property type="entry name" value="RNA_pol_sigma70_r2"/>
</dbReference>
<dbReference type="NCBIfam" id="TIGR02937">
    <property type="entry name" value="sigma70-ECF"/>
    <property type="match status" value="1"/>
</dbReference>
<keyword evidence="8" id="KW-1185">Reference proteome</keyword>
<dbReference type="InterPro" id="IPR036388">
    <property type="entry name" value="WH-like_DNA-bd_sf"/>
</dbReference>
<keyword evidence="3" id="KW-0731">Sigma factor</keyword>
<evidence type="ECO:0000259" key="5">
    <source>
        <dbReference type="Pfam" id="PF04542"/>
    </source>
</evidence>
<comment type="similarity">
    <text evidence="1">Belongs to the sigma-70 factor family. ECF subfamily.</text>
</comment>
<evidence type="ECO:0000313" key="7">
    <source>
        <dbReference type="EMBL" id="MBB6125091.1"/>
    </source>
</evidence>
<dbReference type="Proteomes" id="UP000552700">
    <property type="component" value="Unassembled WGS sequence"/>
</dbReference>
<dbReference type="Pfam" id="PF08281">
    <property type="entry name" value="Sigma70_r4_2"/>
    <property type="match status" value="1"/>
</dbReference>
<keyword evidence="4" id="KW-0804">Transcription</keyword>
<dbReference type="GO" id="GO:0006352">
    <property type="term" value="P:DNA-templated transcription initiation"/>
    <property type="evidence" value="ECO:0007669"/>
    <property type="project" value="InterPro"/>
</dbReference>
<dbReference type="InterPro" id="IPR013249">
    <property type="entry name" value="RNA_pol_sigma70_r4_t2"/>
</dbReference>
<dbReference type="RefSeq" id="WP_184081396.1">
    <property type="nucleotide sequence ID" value="NZ_JACIJP010000005.1"/>
</dbReference>
<dbReference type="InterPro" id="IPR013325">
    <property type="entry name" value="RNA_pol_sigma_r2"/>
</dbReference>
<dbReference type="Gene3D" id="1.10.10.10">
    <property type="entry name" value="Winged helix-like DNA-binding domain superfamily/Winged helix DNA-binding domain"/>
    <property type="match status" value="1"/>
</dbReference>
<dbReference type="InterPro" id="IPR039425">
    <property type="entry name" value="RNA_pol_sigma-70-like"/>
</dbReference>
<evidence type="ECO:0000256" key="2">
    <source>
        <dbReference type="ARBA" id="ARBA00023015"/>
    </source>
</evidence>
<evidence type="ECO:0000256" key="1">
    <source>
        <dbReference type="ARBA" id="ARBA00010641"/>
    </source>
</evidence>
<dbReference type="GO" id="GO:0016987">
    <property type="term" value="F:sigma factor activity"/>
    <property type="evidence" value="ECO:0007669"/>
    <property type="project" value="UniProtKB-KW"/>
</dbReference>
<protein>
    <submittedName>
        <fullName evidence="7">RNA polymerase sigma-70 factor (ECF subfamily)</fullName>
    </submittedName>
</protein>
<dbReference type="PANTHER" id="PTHR43133">
    <property type="entry name" value="RNA POLYMERASE ECF-TYPE SIGMA FACTO"/>
    <property type="match status" value="1"/>
</dbReference>
<dbReference type="InterPro" id="IPR013324">
    <property type="entry name" value="RNA_pol_sigma_r3/r4-like"/>
</dbReference>
<accession>A0A841JAC1</accession>
<dbReference type="GO" id="GO:0003677">
    <property type="term" value="F:DNA binding"/>
    <property type="evidence" value="ECO:0007669"/>
    <property type="project" value="InterPro"/>
</dbReference>
<organism evidence="7 8">
    <name type="scientific">Sphingobium subterraneum</name>
    <dbReference type="NCBI Taxonomy" id="627688"/>
    <lineage>
        <taxon>Bacteria</taxon>
        <taxon>Pseudomonadati</taxon>
        <taxon>Pseudomonadota</taxon>
        <taxon>Alphaproteobacteria</taxon>
        <taxon>Sphingomonadales</taxon>
        <taxon>Sphingomonadaceae</taxon>
        <taxon>Sphingobium</taxon>
    </lineage>
</organism>
<dbReference type="AlphaFoldDB" id="A0A841JAC1"/>
<name>A0A841JAC1_9SPHN</name>
<keyword evidence="2" id="KW-0805">Transcription regulation</keyword>
<sequence length="210" mass="22968">MSDSAALQTDEKDEPVPAALSDSEFKRELASVIPHLRAFGRSLSGSRDLADDLVQETLLKAWAARARFQAGTNMRAWTFIILRNHFLSQMRRSRFRGEWDDLVADRLLAAPAGQDKQVELADMQRALLQLPASQREALILVGAGGFAYEEAAEICGVAVGTIKSRVARGRTALEQIMDGGMLPLRSEQSQTGEGALAEIMADVDRLSGNR</sequence>
<evidence type="ECO:0000256" key="4">
    <source>
        <dbReference type="ARBA" id="ARBA00023163"/>
    </source>
</evidence>
<dbReference type="SUPFAM" id="SSF88659">
    <property type="entry name" value="Sigma3 and sigma4 domains of RNA polymerase sigma factors"/>
    <property type="match status" value="1"/>
</dbReference>
<reference evidence="7 8" key="1">
    <citation type="submission" date="2020-08" db="EMBL/GenBank/DDBJ databases">
        <title>Genomic Encyclopedia of Type Strains, Phase IV (KMG-IV): sequencing the most valuable type-strain genomes for metagenomic binning, comparative biology and taxonomic classification.</title>
        <authorList>
            <person name="Goeker M."/>
        </authorList>
    </citation>
    <scope>NUCLEOTIDE SEQUENCE [LARGE SCALE GENOMIC DNA]</scope>
    <source>
        <strain evidence="7 8">DSM 102255</strain>
    </source>
</reference>
<proteinExistence type="inferred from homology"/>
<feature type="domain" description="RNA polymerase sigma-70 region 2" evidence="5">
    <location>
        <begin position="33"/>
        <end position="94"/>
    </location>
</feature>
<evidence type="ECO:0000259" key="6">
    <source>
        <dbReference type="Pfam" id="PF08281"/>
    </source>
</evidence>
<dbReference type="EMBL" id="JACIJP010000005">
    <property type="protein sequence ID" value="MBB6125091.1"/>
    <property type="molecule type" value="Genomic_DNA"/>
</dbReference>
<evidence type="ECO:0000313" key="8">
    <source>
        <dbReference type="Proteomes" id="UP000552700"/>
    </source>
</evidence>
<evidence type="ECO:0000256" key="3">
    <source>
        <dbReference type="ARBA" id="ARBA00023082"/>
    </source>
</evidence>
<dbReference type="PANTHER" id="PTHR43133:SF25">
    <property type="entry name" value="RNA POLYMERASE SIGMA FACTOR RFAY-RELATED"/>
    <property type="match status" value="1"/>
</dbReference>
<comment type="caution">
    <text evidence="7">The sequence shown here is derived from an EMBL/GenBank/DDBJ whole genome shotgun (WGS) entry which is preliminary data.</text>
</comment>